<evidence type="ECO:0000256" key="1">
    <source>
        <dbReference type="ARBA" id="ARBA00004141"/>
    </source>
</evidence>
<reference evidence="7" key="1">
    <citation type="submission" date="2023-10" db="EMBL/GenBank/DDBJ databases">
        <authorList>
            <person name="Chen Y."/>
            <person name="Shah S."/>
            <person name="Dougan E. K."/>
            <person name="Thang M."/>
            <person name="Chan C."/>
        </authorList>
    </citation>
    <scope>NUCLEOTIDE SEQUENCE [LARGE SCALE GENOMIC DNA]</scope>
</reference>
<name>A0ABN9V7A1_9DINO</name>
<keyword evidence="4 6" id="KW-1133">Transmembrane helix</keyword>
<proteinExistence type="inferred from homology"/>
<dbReference type="Pfam" id="PF00854">
    <property type="entry name" value="PTR2"/>
    <property type="match status" value="1"/>
</dbReference>
<dbReference type="SUPFAM" id="SSF103473">
    <property type="entry name" value="MFS general substrate transporter"/>
    <property type="match status" value="1"/>
</dbReference>
<dbReference type="InterPro" id="IPR000109">
    <property type="entry name" value="POT_fam"/>
</dbReference>
<dbReference type="InterPro" id="IPR036259">
    <property type="entry name" value="MFS_trans_sf"/>
</dbReference>
<evidence type="ECO:0000256" key="2">
    <source>
        <dbReference type="ARBA" id="ARBA00005982"/>
    </source>
</evidence>
<evidence type="ECO:0000256" key="6">
    <source>
        <dbReference type="SAM" id="Phobius"/>
    </source>
</evidence>
<evidence type="ECO:0000313" key="8">
    <source>
        <dbReference type="Proteomes" id="UP001189429"/>
    </source>
</evidence>
<feature type="non-terminal residue" evidence="7">
    <location>
        <position position="1"/>
    </location>
</feature>
<comment type="subcellular location">
    <subcellularLocation>
        <location evidence="1">Membrane</location>
        <topology evidence="1">Multi-pass membrane protein</topology>
    </subcellularLocation>
</comment>
<keyword evidence="3 6" id="KW-0812">Transmembrane</keyword>
<evidence type="ECO:0000256" key="5">
    <source>
        <dbReference type="ARBA" id="ARBA00023136"/>
    </source>
</evidence>
<evidence type="ECO:0000256" key="4">
    <source>
        <dbReference type="ARBA" id="ARBA00022989"/>
    </source>
</evidence>
<accession>A0ABN9V7A1</accession>
<feature type="transmembrane region" description="Helical" evidence="6">
    <location>
        <begin position="155"/>
        <end position="178"/>
    </location>
</feature>
<feature type="transmembrane region" description="Helical" evidence="6">
    <location>
        <begin position="126"/>
        <end position="143"/>
    </location>
</feature>
<dbReference type="Gene3D" id="1.20.1250.20">
    <property type="entry name" value="MFS general substrate transporter like domains"/>
    <property type="match status" value="1"/>
</dbReference>
<feature type="transmembrane region" description="Helical" evidence="6">
    <location>
        <begin position="37"/>
        <end position="55"/>
    </location>
</feature>
<evidence type="ECO:0008006" key="9">
    <source>
        <dbReference type="Google" id="ProtNLM"/>
    </source>
</evidence>
<gene>
    <name evidence="7" type="ORF">PCOR1329_LOCUS55286</name>
</gene>
<evidence type="ECO:0000313" key="7">
    <source>
        <dbReference type="EMBL" id="CAK0868711.1"/>
    </source>
</evidence>
<keyword evidence="8" id="KW-1185">Reference proteome</keyword>
<feature type="transmembrane region" description="Helical" evidence="6">
    <location>
        <begin position="190"/>
        <end position="212"/>
    </location>
</feature>
<evidence type="ECO:0000256" key="3">
    <source>
        <dbReference type="ARBA" id="ARBA00022692"/>
    </source>
</evidence>
<feature type="transmembrane region" description="Helical" evidence="6">
    <location>
        <begin position="88"/>
        <end position="105"/>
    </location>
</feature>
<keyword evidence="5 6" id="KW-0472">Membrane</keyword>
<feature type="transmembrane region" description="Helical" evidence="6">
    <location>
        <begin position="218"/>
        <end position="237"/>
    </location>
</feature>
<sequence length="259" mass="26860">LAARLAARLGAPPAGEGSWGPPAGAADLAAADRALPCLGRLLPLLASLPCFWALFDQQGSSWVLQARAMDRAGVLPGGWEVSPETIQILNPIFVIVLIPMVARLFERWPRQLGRPPGPLSRINAGMLAAALAFACSAAVQVLVDRSPAGSVPVLLQLPQIFLLTLAEVLVSVQSLDYFYGAAPAEAKSVVTALLFLTNSAGGLLCGLLYQVLSPHFGAAQLLLTFAALMLAVVLLFARATAHAEEADGGGSGRANTAPP</sequence>
<dbReference type="PANTHER" id="PTHR11654">
    <property type="entry name" value="OLIGOPEPTIDE TRANSPORTER-RELATED"/>
    <property type="match status" value="1"/>
</dbReference>
<organism evidence="7 8">
    <name type="scientific">Prorocentrum cordatum</name>
    <dbReference type="NCBI Taxonomy" id="2364126"/>
    <lineage>
        <taxon>Eukaryota</taxon>
        <taxon>Sar</taxon>
        <taxon>Alveolata</taxon>
        <taxon>Dinophyceae</taxon>
        <taxon>Prorocentrales</taxon>
        <taxon>Prorocentraceae</taxon>
        <taxon>Prorocentrum</taxon>
    </lineage>
</organism>
<comment type="caution">
    <text evidence="7">The sequence shown here is derived from an EMBL/GenBank/DDBJ whole genome shotgun (WGS) entry which is preliminary data.</text>
</comment>
<comment type="similarity">
    <text evidence="2">Belongs to the major facilitator superfamily. Proton-dependent oligopeptide transporter (POT/PTR) (TC 2.A.17) family.</text>
</comment>
<dbReference type="EMBL" id="CAUYUJ010016774">
    <property type="protein sequence ID" value="CAK0868711.1"/>
    <property type="molecule type" value="Genomic_DNA"/>
</dbReference>
<protein>
    <recommendedName>
        <fullName evidence="9">Solute carrier family 15 member 2</fullName>
    </recommendedName>
</protein>
<dbReference type="Proteomes" id="UP001189429">
    <property type="component" value="Unassembled WGS sequence"/>
</dbReference>